<evidence type="ECO:0000313" key="2">
    <source>
        <dbReference type="EMBL" id="KYC44671.1"/>
    </source>
</evidence>
<accession>A0A150II64</accession>
<dbReference type="PANTHER" id="PTHR46889:SF4">
    <property type="entry name" value="TRANSPOSASE INSO FOR INSERTION SEQUENCE ELEMENT IS911B-RELATED"/>
    <property type="match status" value="1"/>
</dbReference>
<dbReference type="InterPro" id="IPR001584">
    <property type="entry name" value="Integrase_cat-core"/>
</dbReference>
<comment type="caution">
    <text evidence="2">The sequence shown here is derived from an EMBL/GenBank/DDBJ whole genome shotgun (WGS) entry which is preliminary data.</text>
</comment>
<protein>
    <submittedName>
        <fullName evidence="2">Integrase core domain protein</fullName>
    </submittedName>
</protein>
<dbReference type="Pfam" id="PF00665">
    <property type="entry name" value="rve"/>
    <property type="match status" value="1"/>
</dbReference>
<proteinExistence type="predicted"/>
<feature type="domain" description="Integrase catalytic" evidence="1">
    <location>
        <begin position="126"/>
        <end position="296"/>
    </location>
</feature>
<dbReference type="EMBL" id="LNGC01000263">
    <property type="protein sequence ID" value="KYC44671.1"/>
    <property type="molecule type" value="Genomic_DNA"/>
</dbReference>
<dbReference type="GO" id="GO:0015074">
    <property type="term" value="P:DNA integration"/>
    <property type="evidence" value="ECO:0007669"/>
    <property type="project" value="InterPro"/>
</dbReference>
<dbReference type="PROSITE" id="PS50994">
    <property type="entry name" value="INTEGRASE"/>
    <property type="match status" value="1"/>
</dbReference>
<organism evidence="2 3">
    <name type="scientific">Candidatus Methanofastidiosum methylothiophilum</name>
    <dbReference type="NCBI Taxonomy" id="1705564"/>
    <lineage>
        <taxon>Archaea</taxon>
        <taxon>Methanobacteriati</taxon>
        <taxon>Methanobacteriota</taxon>
        <taxon>Stenosarchaea group</taxon>
        <taxon>Candidatus Methanofastidiosia</taxon>
        <taxon>Candidatus Methanofastidiosales</taxon>
        <taxon>Candidatus Methanofastidiosaceae</taxon>
        <taxon>Candidatus Methanofastidiosum</taxon>
    </lineage>
</organism>
<dbReference type="GO" id="GO:0003676">
    <property type="term" value="F:nucleic acid binding"/>
    <property type="evidence" value="ECO:0007669"/>
    <property type="project" value="InterPro"/>
</dbReference>
<dbReference type="InterPro" id="IPR012337">
    <property type="entry name" value="RNaseH-like_sf"/>
</dbReference>
<dbReference type="PANTHER" id="PTHR46889">
    <property type="entry name" value="TRANSPOSASE INSF FOR INSERTION SEQUENCE IS3B-RELATED"/>
    <property type="match status" value="1"/>
</dbReference>
<dbReference type="InterPro" id="IPR050900">
    <property type="entry name" value="Transposase_IS3/IS150/IS904"/>
</dbReference>
<name>A0A150II64_9EURY</name>
<evidence type="ECO:0000313" key="3">
    <source>
        <dbReference type="Proteomes" id="UP000075398"/>
    </source>
</evidence>
<gene>
    <name evidence="2" type="ORF">AMQ22_02280</name>
</gene>
<dbReference type="Gene3D" id="3.30.420.10">
    <property type="entry name" value="Ribonuclease H-like superfamily/Ribonuclease H"/>
    <property type="match status" value="1"/>
</dbReference>
<sequence>MEERKEIVRRYVSQGMRVENAATMAGISKSTYYYKATGNKPGKRATTHTKMTDGSIVPNNVVVAEICRILQQEFMENGYLKVTWTLKDLNYQIGDKKVYRLMKEHNLLNPKKKKAARKYVEHSQPNPSQPFEVIEIDIKYIYIRGERRNAYLITLLDTFSRIAIAWDLQFSIKHTHAKRLIDEFILNYVQDRYPSNTQMQLILRSDNDSRFIASAFREHLHLNFIDQQFIHPATPQQNGHIESFHSVVEELVCSKFDFEDIYEAREVFKRFFDTYNNRRTIKPLLYLPPSVFLKEWDKGNIGLKVEVCKGKKKINNFFFRGQRPYWITAPSEDFLFWQCKIMSENFTFVHH</sequence>
<dbReference type="AlphaFoldDB" id="A0A150II64"/>
<evidence type="ECO:0000259" key="1">
    <source>
        <dbReference type="PROSITE" id="PS50994"/>
    </source>
</evidence>
<dbReference type="SUPFAM" id="SSF53098">
    <property type="entry name" value="Ribonuclease H-like"/>
    <property type="match status" value="1"/>
</dbReference>
<reference evidence="2 3" key="1">
    <citation type="journal article" date="2016" name="ISME J.">
        <title>Chasing the elusive Euryarchaeota class WSA2: genomes reveal a uniquely fastidious methyl-reducing methanogen.</title>
        <authorList>
            <person name="Nobu M.K."/>
            <person name="Narihiro T."/>
            <person name="Kuroda K."/>
            <person name="Mei R."/>
            <person name="Liu W.T."/>
        </authorList>
    </citation>
    <scope>NUCLEOTIDE SEQUENCE [LARGE SCALE GENOMIC DNA]</scope>
    <source>
        <strain evidence="2">U1lsi0528_Bin055</strain>
    </source>
</reference>
<dbReference type="Proteomes" id="UP000075398">
    <property type="component" value="Unassembled WGS sequence"/>
</dbReference>
<dbReference type="InterPro" id="IPR036397">
    <property type="entry name" value="RNaseH_sf"/>
</dbReference>